<keyword evidence="2" id="KW-1185">Reference proteome</keyword>
<dbReference type="EMBL" id="ML986581">
    <property type="protein sequence ID" value="KAF2269680.1"/>
    <property type="molecule type" value="Genomic_DNA"/>
</dbReference>
<dbReference type="AlphaFoldDB" id="A0A9P4TQT3"/>
<sequence>MAFLGLPLARGRSSAPLCSLAPMNPPPPLLLAQDSCAYDRVSLALGRYSFLLRSTLCLCLLKVLIAHDFRIL</sequence>
<dbReference type="Proteomes" id="UP000800093">
    <property type="component" value="Unassembled WGS sequence"/>
</dbReference>
<name>A0A9P4TQT3_9PLEO</name>
<protein>
    <submittedName>
        <fullName evidence="1">Uncharacterized protein</fullName>
    </submittedName>
</protein>
<proteinExistence type="predicted"/>
<organism evidence="1 2">
    <name type="scientific">Lojkania enalia</name>
    <dbReference type="NCBI Taxonomy" id="147567"/>
    <lineage>
        <taxon>Eukaryota</taxon>
        <taxon>Fungi</taxon>
        <taxon>Dikarya</taxon>
        <taxon>Ascomycota</taxon>
        <taxon>Pezizomycotina</taxon>
        <taxon>Dothideomycetes</taxon>
        <taxon>Pleosporomycetidae</taxon>
        <taxon>Pleosporales</taxon>
        <taxon>Pleosporales incertae sedis</taxon>
        <taxon>Lojkania</taxon>
    </lineage>
</organism>
<evidence type="ECO:0000313" key="1">
    <source>
        <dbReference type="EMBL" id="KAF2269680.1"/>
    </source>
</evidence>
<evidence type="ECO:0000313" key="2">
    <source>
        <dbReference type="Proteomes" id="UP000800093"/>
    </source>
</evidence>
<accession>A0A9P4TQT3</accession>
<gene>
    <name evidence="1" type="ORF">CC78DRAFT_528868</name>
</gene>
<reference evidence="2" key="1">
    <citation type="journal article" date="2020" name="Stud. Mycol.">
        <title>101 Dothideomycetes genomes: A test case for predicting lifestyles and emergence of pathogens.</title>
        <authorList>
            <person name="Haridas S."/>
            <person name="Albert R."/>
            <person name="Binder M."/>
            <person name="Bloem J."/>
            <person name="LaButti K."/>
            <person name="Salamov A."/>
            <person name="Andreopoulos B."/>
            <person name="Baker S."/>
            <person name="Barry K."/>
            <person name="Bills G."/>
            <person name="Bluhm B."/>
            <person name="Cannon C."/>
            <person name="Castanera R."/>
            <person name="Culley D."/>
            <person name="Daum C."/>
            <person name="Ezra D."/>
            <person name="Gonzalez J."/>
            <person name="Henrissat B."/>
            <person name="Kuo A."/>
            <person name="Liang C."/>
            <person name="Lipzen A."/>
            <person name="Lutzoni F."/>
            <person name="Magnuson J."/>
            <person name="Mondo S."/>
            <person name="Nolan M."/>
            <person name="Ohm R."/>
            <person name="Pangilinan J."/>
            <person name="Park H.-J."/>
            <person name="Ramirez L."/>
            <person name="Alfaro M."/>
            <person name="Sun H."/>
            <person name="Tritt A."/>
            <person name="Yoshinaga Y."/>
            <person name="Zwiers L.-H."/>
            <person name="Turgeon B."/>
            <person name="Goodwin S."/>
            <person name="Spatafora J."/>
            <person name="Crous P."/>
            <person name="Grigoriev I."/>
        </authorList>
    </citation>
    <scope>NUCLEOTIDE SEQUENCE [LARGE SCALE GENOMIC DNA]</scope>
    <source>
        <strain evidence="2">CBS 304.66</strain>
    </source>
</reference>
<comment type="caution">
    <text evidence="1">The sequence shown here is derived from an EMBL/GenBank/DDBJ whole genome shotgun (WGS) entry which is preliminary data.</text>
</comment>